<keyword evidence="4" id="KW-1133">Transmembrane helix</keyword>
<dbReference type="EMBL" id="CP018906">
    <property type="protein sequence ID" value="AQW21121.1"/>
    <property type="molecule type" value="Genomic_DNA"/>
</dbReference>
<organism evidence="6 7">
    <name type="scientific">Lentilactobacillus curieae</name>
    <dbReference type="NCBI Taxonomy" id="1138822"/>
    <lineage>
        <taxon>Bacteria</taxon>
        <taxon>Bacillati</taxon>
        <taxon>Bacillota</taxon>
        <taxon>Bacilli</taxon>
        <taxon>Lactobacillales</taxon>
        <taxon>Lactobacillaceae</taxon>
        <taxon>Lentilactobacillus</taxon>
    </lineage>
</organism>
<name>A0A1S6QHP3_9LACO</name>
<dbReference type="Proteomes" id="UP000030361">
    <property type="component" value="Chromosome"/>
</dbReference>
<proteinExistence type="inferred from homology"/>
<reference evidence="6 7" key="1">
    <citation type="journal article" date="2015" name="Genome Announc.">
        <title>Genome Sequence of Lactobacillus curieae CCTCC M 2011381T, a Novel Producer of Gamma-aminobutyric Acid.</title>
        <authorList>
            <person name="Wang Y."/>
            <person name="Wang Y."/>
            <person name="Lang C."/>
            <person name="Wei D."/>
            <person name="Xu P."/>
            <person name="Xie J."/>
        </authorList>
    </citation>
    <scope>NUCLEOTIDE SEQUENCE [LARGE SCALE GENOMIC DNA]</scope>
    <source>
        <strain evidence="6 7">CCTCC M 2011381</strain>
    </source>
</reference>
<dbReference type="Gene3D" id="1.20.1440.20">
    <property type="entry name" value="LemA-like domain"/>
    <property type="match status" value="1"/>
</dbReference>
<evidence type="ECO:0000313" key="6">
    <source>
        <dbReference type="EMBL" id="AQW21121.1"/>
    </source>
</evidence>
<dbReference type="RefSeq" id="WP_035166492.1">
    <property type="nucleotide sequence ID" value="NZ_CP018906.1"/>
</dbReference>
<accession>A0A1S6QHP3</accession>
<keyword evidence="5" id="KW-0472">Membrane</keyword>
<protein>
    <recommendedName>
        <fullName evidence="8">LemA family protein</fullName>
    </recommendedName>
</protein>
<evidence type="ECO:0000313" key="7">
    <source>
        <dbReference type="Proteomes" id="UP000030361"/>
    </source>
</evidence>
<keyword evidence="3" id="KW-0812">Transmembrane</keyword>
<dbReference type="KEGG" id="lcu:PL11_003875"/>
<evidence type="ECO:0000256" key="3">
    <source>
        <dbReference type="ARBA" id="ARBA00022692"/>
    </source>
</evidence>
<dbReference type="InterPro" id="IPR023353">
    <property type="entry name" value="LemA-like_dom_sf"/>
</dbReference>
<evidence type="ECO:0000256" key="4">
    <source>
        <dbReference type="ARBA" id="ARBA00022989"/>
    </source>
</evidence>
<comment type="similarity">
    <text evidence="2">Belongs to the LemA family.</text>
</comment>
<gene>
    <name evidence="6" type="ORF">PL11_003875</name>
</gene>
<dbReference type="AlphaFoldDB" id="A0A1S6QHP3"/>
<evidence type="ECO:0000256" key="5">
    <source>
        <dbReference type="ARBA" id="ARBA00023136"/>
    </source>
</evidence>
<dbReference type="SUPFAM" id="SSF140478">
    <property type="entry name" value="LemA-like"/>
    <property type="match status" value="1"/>
</dbReference>
<evidence type="ECO:0000256" key="1">
    <source>
        <dbReference type="ARBA" id="ARBA00004167"/>
    </source>
</evidence>
<evidence type="ECO:0008006" key="8">
    <source>
        <dbReference type="Google" id="ProtNLM"/>
    </source>
</evidence>
<dbReference type="eggNOG" id="COG1704">
    <property type="taxonomic scope" value="Bacteria"/>
</dbReference>
<dbReference type="OrthoDB" id="9804152at2"/>
<dbReference type="PANTHER" id="PTHR34478:SF2">
    <property type="entry name" value="MEMBRANE PROTEIN"/>
    <property type="match status" value="1"/>
</dbReference>
<evidence type="ECO:0000256" key="2">
    <source>
        <dbReference type="ARBA" id="ARBA00008854"/>
    </source>
</evidence>
<dbReference type="GO" id="GO:0016020">
    <property type="term" value="C:membrane"/>
    <property type="evidence" value="ECO:0007669"/>
    <property type="project" value="UniProtKB-SubCell"/>
</dbReference>
<dbReference type="InterPro" id="IPR007156">
    <property type="entry name" value="MamQ_LemA"/>
</dbReference>
<sequence length="182" mass="20580">MLIAIIVIVVLVVLAVVMMYNGLVRQRNLVDEAESQIDVQLQRRADLLPNLLETVKGYAAHEKETLAKVTEMRTQISDPNASLGDKVKADNQLTDTLNHLFAVSENYPDLKANQNFMSLQEELANTENKISFSRQNYNANVMELNNKLQSFPSNLVAKLGNFKQKEFLQVPESAKEVPQMKF</sequence>
<keyword evidence="7" id="KW-1185">Reference proteome</keyword>
<dbReference type="Pfam" id="PF04011">
    <property type="entry name" value="LemA"/>
    <property type="match status" value="1"/>
</dbReference>
<comment type="subcellular location">
    <subcellularLocation>
        <location evidence="1">Membrane</location>
        <topology evidence="1">Single-pass membrane protein</topology>
    </subcellularLocation>
</comment>
<dbReference type="PANTHER" id="PTHR34478">
    <property type="entry name" value="PROTEIN LEMA"/>
    <property type="match status" value="1"/>
</dbReference>